<evidence type="ECO:0000259" key="3">
    <source>
        <dbReference type="PROSITE" id="PS51145"/>
    </source>
</evidence>
<evidence type="ECO:0000313" key="4">
    <source>
        <dbReference type="EMBL" id="KAJ8034610.1"/>
    </source>
</evidence>
<comment type="subcellular location">
    <subcellularLocation>
        <location evidence="1">Cell membrane</location>
        <topology evidence="1">Single-pass type I membrane protein</topology>
    </subcellularLocation>
</comment>
<dbReference type="Gene3D" id="2.60.220.30">
    <property type="match status" value="1"/>
</dbReference>
<dbReference type="Pfam" id="PF00791">
    <property type="entry name" value="ZU5"/>
    <property type="match status" value="1"/>
</dbReference>
<keyword evidence="5" id="KW-1185">Reference proteome</keyword>
<dbReference type="InterPro" id="IPR037936">
    <property type="entry name" value="UNC5A-D"/>
</dbReference>
<evidence type="ECO:0000313" key="5">
    <source>
        <dbReference type="Proteomes" id="UP001152320"/>
    </source>
</evidence>
<proteinExistence type="inferred from homology"/>
<comment type="caution">
    <text evidence="4">The sequence shown here is derived from an EMBL/GenBank/DDBJ whole genome shotgun (WGS) entry which is preliminary data.</text>
</comment>
<feature type="domain" description="ZU5" evidence="3">
    <location>
        <begin position="345"/>
        <end position="488"/>
    </location>
</feature>
<evidence type="ECO:0000256" key="1">
    <source>
        <dbReference type="RuleBase" id="RU367033"/>
    </source>
</evidence>
<protein>
    <recommendedName>
        <fullName evidence="1">Netrin receptor UNC5</fullName>
    </recommendedName>
</protein>
<organism evidence="4 5">
    <name type="scientific">Holothuria leucospilota</name>
    <name type="common">Black long sea cucumber</name>
    <name type="synonym">Mertensiothuria leucospilota</name>
    <dbReference type="NCBI Taxonomy" id="206669"/>
    <lineage>
        <taxon>Eukaryota</taxon>
        <taxon>Metazoa</taxon>
        <taxon>Echinodermata</taxon>
        <taxon>Eleutherozoa</taxon>
        <taxon>Echinozoa</taxon>
        <taxon>Holothuroidea</taxon>
        <taxon>Aspidochirotacea</taxon>
        <taxon>Aspidochirotida</taxon>
        <taxon>Holothuriidae</taxon>
        <taxon>Holothuria</taxon>
    </lineage>
</organism>
<dbReference type="Proteomes" id="UP001152320">
    <property type="component" value="Chromosome 10"/>
</dbReference>
<keyword evidence="1" id="KW-0393">Immunoglobulin domain</keyword>
<sequence>MDRLRSPVIEESNYSVRIDKKDQHAQSDDTETSDLNVLREEDSSRPGLGEVAEGQSDVDIHSQMRAGEDSDKDSDTRTSSDEANKENVTTRMGESVAKHVPLQVRFLHKIIQEWFAAKYFSSMISRLNLDHLETYLYEQLPLINPADLHHILRFTCALYPPSCHIIIKHLLSYRTEEGDVPEYIMNCVFLCLAEYIGDYSPNVLEALSEICMENITIHSDDSRLLQQSKVMLLEVASTNGIRIRKLLLADLVLSAKEDVLHFNSGIMMTVLDTLEETELSRWDQTLKEEDYSNILKFIAKFPMLRKASLKFPDQPPRVDEGTTVSLQEKDQTGAHPTWYQQTIKLTAEAEMSREGGKLEISNTGVKLDVPPNAFEDDVDHVLLQMKIILPGAFDELASSFTSNTSTVVELLPNNLRLKETVSLTIPHCLELEADHNDGSNMAKIFISHHKEGTPPIWEEKPNLPYSLDDTKCTICLESFCWVKVQINGAIVKGKKIQVYTAGKELVHGDDIVELEVGYYPDLPGGGEILRNNESLILLLKKPFIFLKKGKKPLTLTLQKVVPSSWKPADVSQEIPFQCIADSEERSCPFVFENENKGRSLPVFIFWISQGDRGFRLTMRPQLKGINI</sequence>
<name>A0A9Q1BXU2_HOLLE</name>
<dbReference type="GO" id="GO:0005886">
    <property type="term" value="C:plasma membrane"/>
    <property type="evidence" value="ECO:0007669"/>
    <property type="project" value="UniProtKB-SubCell"/>
</dbReference>
<feature type="compositionally biased region" description="Basic and acidic residues" evidence="2">
    <location>
        <begin position="17"/>
        <end position="27"/>
    </location>
</feature>
<dbReference type="AlphaFoldDB" id="A0A9Q1BXU2"/>
<dbReference type="EMBL" id="JAIZAY010000010">
    <property type="protein sequence ID" value="KAJ8034610.1"/>
    <property type="molecule type" value="Genomic_DNA"/>
</dbReference>
<feature type="compositionally biased region" description="Basic and acidic residues" evidence="2">
    <location>
        <begin position="58"/>
        <end position="85"/>
    </location>
</feature>
<dbReference type="PANTHER" id="PTHR12582:SF47">
    <property type="entry name" value="NETRIN RECEPTOR UNC-5"/>
    <property type="match status" value="1"/>
</dbReference>
<feature type="region of interest" description="Disordered" evidence="2">
    <location>
        <begin position="1"/>
        <end position="92"/>
    </location>
</feature>
<dbReference type="PANTHER" id="PTHR12582">
    <property type="entry name" value="NETRIN RECEPTOR UNC5"/>
    <property type="match status" value="1"/>
</dbReference>
<gene>
    <name evidence="4" type="ORF">HOLleu_21520</name>
</gene>
<comment type="function">
    <text evidence="1">Receptor for netrin required for axon guidance. Mediates axon repulsion of neuronal growth cones in the developing nervous system upon ligand binding.</text>
</comment>
<dbReference type="GO" id="GO:0005042">
    <property type="term" value="F:netrin receptor activity"/>
    <property type="evidence" value="ECO:0007669"/>
    <property type="project" value="UniProtKB-UniRule"/>
</dbReference>
<comment type="similarity">
    <text evidence="1">Belongs to the unc-5 family.</text>
</comment>
<evidence type="ECO:0000256" key="2">
    <source>
        <dbReference type="SAM" id="MobiDB-lite"/>
    </source>
</evidence>
<dbReference type="InterPro" id="IPR000906">
    <property type="entry name" value="ZU5_dom"/>
</dbReference>
<reference evidence="4" key="1">
    <citation type="submission" date="2021-10" db="EMBL/GenBank/DDBJ databases">
        <title>Tropical sea cucumber genome reveals ecological adaptation and Cuvierian tubules defense mechanism.</title>
        <authorList>
            <person name="Chen T."/>
        </authorList>
    </citation>
    <scope>NUCLEOTIDE SEQUENCE</scope>
    <source>
        <strain evidence="4">Nanhai2018</strain>
        <tissue evidence="4">Muscle</tissue>
    </source>
</reference>
<accession>A0A9Q1BXU2</accession>
<dbReference type="PROSITE" id="PS51145">
    <property type="entry name" value="ZU5"/>
    <property type="match status" value="1"/>
</dbReference>
<keyword evidence="1" id="KW-0675">Receptor</keyword>
<keyword evidence="1" id="KW-0217">Developmental protein</keyword>